<keyword evidence="3" id="KW-1003">Cell membrane</keyword>
<feature type="transmembrane region" description="Helical" evidence="8">
    <location>
        <begin position="20"/>
        <end position="39"/>
    </location>
</feature>
<dbReference type="EMBL" id="JABAIK010000009">
    <property type="protein sequence ID" value="NLS13376.1"/>
    <property type="molecule type" value="Genomic_DNA"/>
</dbReference>
<dbReference type="GO" id="GO:0022857">
    <property type="term" value="F:transmembrane transporter activity"/>
    <property type="evidence" value="ECO:0007669"/>
    <property type="project" value="InterPro"/>
</dbReference>
<comment type="similarity">
    <text evidence="2 7">Belongs to the ExbD/TolR family.</text>
</comment>
<accession>A0A7X8YHE1</accession>
<protein>
    <submittedName>
        <fullName evidence="9">Biopolymer transporter ExbD</fullName>
    </submittedName>
</protein>
<keyword evidence="7" id="KW-0653">Protein transport</keyword>
<evidence type="ECO:0000256" key="5">
    <source>
        <dbReference type="ARBA" id="ARBA00022989"/>
    </source>
</evidence>
<comment type="subcellular location">
    <subcellularLocation>
        <location evidence="1">Cell membrane</location>
        <topology evidence="1">Single-pass membrane protein</topology>
    </subcellularLocation>
    <subcellularLocation>
        <location evidence="7">Cell membrane</location>
        <topology evidence="7">Single-pass type II membrane protein</topology>
    </subcellularLocation>
</comment>
<reference evidence="9 10" key="1">
    <citation type="submission" date="2020-04" db="EMBL/GenBank/DDBJ databases">
        <title>Vibrio sp. SM6, a novel species isolated from seawater.</title>
        <authorList>
            <person name="Wang X."/>
        </authorList>
    </citation>
    <scope>NUCLEOTIDE SEQUENCE [LARGE SCALE GENOMIC DNA]</scope>
    <source>
        <strain evidence="9 10">SM6</strain>
    </source>
</reference>
<name>A0A7X8YHE1_9VIBR</name>
<evidence type="ECO:0000256" key="8">
    <source>
        <dbReference type="SAM" id="Phobius"/>
    </source>
</evidence>
<dbReference type="PANTHER" id="PTHR30558:SF15">
    <property type="entry name" value="BIOPOLYMER TRANSPORT PROTEIN EXBD1"/>
    <property type="match status" value="1"/>
</dbReference>
<evidence type="ECO:0000256" key="7">
    <source>
        <dbReference type="RuleBase" id="RU003879"/>
    </source>
</evidence>
<keyword evidence="6 8" id="KW-0472">Membrane</keyword>
<keyword evidence="10" id="KW-1185">Reference proteome</keyword>
<proteinExistence type="inferred from homology"/>
<dbReference type="Pfam" id="PF02472">
    <property type="entry name" value="ExbD"/>
    <property type="match status" value="1"/>
</dbReference>
<evidence type="ECO:0000256" key="4">
    <source>
        <dbReference type="ARBA" id="ARBA00022692"/>
    </source>
</evidence>
<evidence type="ECO:0000313" key="9">
    <source>
        <dbReference type="EMBL" id="NLS13376.1"/>
    </source>
</evidence>
<keyword evidence="7" id="KW-0813">Transport</keyword>
<dbReference type="GO" id="GO:0015031">
    <property type="term" value="P:protein transport"/>
    <property type="evidence" value="ECO:0007669"/>
    <property type="project" value="UniProtKB-KW"/>
</dbReference>
<dbReference type="InterPro" id="IPR003400">
    <property type="entry name" value="ExbD"/>
</dbReference>
<evidence type="ECO:0000256" key="3">
    <source>
        <dbReference type="ARBA" id="ARBA00022475"/>
    </source>
</evidence>
<dbReference type="PANTHER" id="PTHR30558">
    <property type="entry name" value="EXBD MEMBRANE COMPONENT OF PMF-DRIVEN MACROMOLECULE IMPORT SYSTEM"/>
    <property type="match status" value="1"/>
</dbReference>
<dbReference type="Proteomes" id="UP000535589">
    <property type="component" value="Unassembled WGS sequence"/>
</dbReference>
<evidence type="ECO:0000256" key="2">
    <source>
        <dbReference type="ARBA" id="ARBA00005811"/>
    </source>
</evidence>
<evidence type="ECO:0000256" key="1">
    <source>
        <dbReference type="ARBA" id="ARBA00004162"/>
    </source>
</evidence>
<gene>
    <name evidence="9" type="ORF">HGP28_10775</name>
</gene>
<keyword evidence="5 8" id="KW-1133">Transmembrane helix</keyword>
<organism evidence="9 10">
    <name type="scientific">Vibrio agarilyticus</name>
    <dbReference type="NCBI Taxonomy" id="2726741"/>
    <lineage>
        <taxon>Bacteria</taxon>
        <taxon>Pseudomonadati</taxon>
        <taxon>Pseudomonadota</taxon>
        <taxon>Gammaproteobacteria</taxon>
        <taxon>Vibrionales</taxon>
        <taxon>Vibrionaceae</taxon>
        <taxon>Vibrio</taxon>
    </lineage>
</organism>
<sequence>MITSQPSRDSDGFMPDLTPLLDIIFIVMVFLLLTANIHIDTMNVDIPKTDDSSVLSSPKEAVIALSILNDVDTPWGMDGQRFSDWNEFSTTFLAKVKREPRMPVVIAADKRANVENMLKLLALMQSNQINATNIVMEEQ</sequence>
<evidence type="ECO:0000256" key="6">
    <source>
        <dbReference type="ARBA" id="ARBA00023136"/>
    </source>
</evidence>
<dbReference type="RefSeq" id="WP_168836466.1">
    <property type="nucleotide sequence ID" value="NZ_JABAIK010000009.1"/>
</dbReference>
<comment type="caution">
    <text evidence="9">The sequence shown here is derived from an EMBL/GenBank/DDBJ whole genome shotgun (WGS) entry which is preliminary data.</text>
</comment>
<keyword evidence="4 7" id="KW-0812">Transmembrane</keyword>
<evidence type="ECO:0000313" key="10">
    <source>
        <dbReference type="Proteomes" id="UP000535589"/>
    </source>
</evidence>
<dbReference type="AlphaFoldDB" id="A0A7X8YHE1"/>
<dbReference type="GO" id="GO:0005886">
    <property type="term" value="C:plasma membrane"/>
    <property type="evidence" value="ECO:0007669"/>
    <property type="project" value="UniProtKB-SubCell"/>
</dbReference>